<dbReference type="RefSeq" id="WP_209376823.1">
    <property type="nucleotide sequence ID" value="NZ_JAGIZA010000025.1"/>
</dbReference>
<reference evidence="3" key="1">
    <citation type="submission" date="2021-03" db="EMBL/GenBank/DDBJ databases">
        <authorList>
            <person name="So Y."/>
        </authorList>
    </citation>
    <scope>NUCLEOTIDE SEQUENCE</scope>
    <source>
        <strain evidence="3">SG15</strain>
    </source>
</reference>
<comment type="caution">
    <text evidence="3">The sequence shown here is derived from an EMBL/GenBank/DDBJ whole genome shotgun (WGS) entry which is preliminary data.</text>
</comment>
<protein>
    <submittedName>
        <fullName evidence="3">Peptidoglycan-binding protein</fullName>
    </submittedName>
</protein>
<feature type="region of interest" description="Disordered" evidence="1">
    <location>
        <begin position="172"/>
        <end position="221"/>
    </location>
</feature>
<name>A0A940N2I2_9PROT</name>
<gene>
    <name evidence="3" type="ORF">J5Y10_24820</name>
</gene>
<dbReference type="Gene3D" id="1.10.101.10">
    <property type="entry name" value="PGBD-like superfamily/PGBD"/>
    <property type="match status" value="1"/>
</dbReference>
<dbReference type="AlphaFoldDB" id="A0A940N2I2"/>
<evidence type="ECO:0000256" key="1">
    <source>
        <dbReference type="SAM" id="MobiDB-lite"/>
    </source>
</evidence>
<dbReference type="Proteomes" id="UP000677537">
    <property type="component" value="Unassembled WGS sequence"/>
</dbReference>
<evidence type="ECO:0000313" key="4">
    <source>
        <dbReference type="Proteomes" id="UP000677537"/>
    </source>
</evidence>
<evidence type="ECO:0000313" key="3">
    <source>
        <dbReference type="EMBL" id="MBP0496028.1"/>
    </source>
</evidence>
<proteinExistence type="predicted"/>
<keyword evidence="4" id="KW-1185">Reference proteome</keyword>
<dbReference type="InterPro" id="IPR036365">
    <property type="entry name" value="PGBD-like_sf"/>
</dbReference>
<feature type="compositionally biased region" description="Basic and acidic residues" evidence="1">
    <location>
        <begin position="308"/>
        <end position="338"/>
    </location>
</feature>
<feature type="compositionally biased region" description="Low complexity" evidence="1">
    <location>
        <begin position="190"/>
        <end position="221"/>
    </location>
</feature>
<accession>A0A940N2I2</accession>
<feature type="domain" description="Peptidoglycan binding-like" evidence="2">
    <location>
        <begin position="110"/>
        <end position="162"/>
    </location>
</feature>
<dbReference type="InterPro" id="IPR036366">
    <property type="entry name" value="PGBDSf"/>
</dbReference>
<sequence>MRIQVLTGSNPAGQLGLKRRDVAFVQAYQALRHQLQKEQQAALRQDAQAFHAYVVRECGLPQAGPVPSATRASAVACVDRAYTGKRADYARWLGREANEETSRDVGEHVELQRLLSGATGGAPPIPLNGVYGQATRDSLRAFQARAGLAQSGFLDNATADALRRSGGAAQSAFVPATQGVPPRRAMPPQADAGASVMASAPAAPQSGNSPRTGSPAAGSPASPIAALPCPAVSLRVVRQTRWGPGTMLFGMPQERWTKDDYAALIARIDACLVENRDDPRNFIAMRQYIETLVSSAPDPRGDEARRVARAREESEKAERAELVRKEAERRRAEDDRRFTARAAEAQRQAEAQRAALRQATLEAAAREPVFDCADRDVLRQVQRLMEEQSNPLVTIRVLRLYEPGLTSEHGAIDERTPTMMVRFRAPGVATPEDRNLLRVQMGLPRCTARVLTNQGDSVVGYEKIERGGQLFLRIRLEFLW</sequence>
<organism evidence="3 4">
    <name type="scientific">Roseomonas indoligenes</name>
    <dbReference type="NCBI Taxonomy" id="2820811"/>
    <lineage>
        <taxon>Bacteria</taxon>
        <taxon>Pseudomonadati</taxon>
        <taxon>Pseudomonadota</taxon>
        <taxon>Alphaproteobacteria</taxon>
        <taxon>Acetobacterales</taxon>
        <taxon>Roseomonadaceae</taxon>
        <taxon>Roseomonas</taxon>
    </lineage>
</organism>
<dbReference type="Pfam" id="PF01471">
    <property type="entry name" value="PG_binding_1"/>
    <property type="match status" value="1"/>
</dbReference>
<dbReference type="SUPFAM" id="SSF47090">
    <property type="entry name" value="PGBD-like"/>
    <property type="match status" value="1"/>
</dbReference>
<dbReference type="InterPro" id="IPR002477">
    <property type="entry name" value="Peptidoglycan-bd-like"/>
</dbReference>
<evidence type="ECO:0000259" key="2">
    <source>
        <dbReference type="Pfam" id="PF01471"/>
    </source>
</evidence>
<feature type="region of interest" description="Disordered" evidence="1">
    <location>
        <begin position="308"/>
        <end position="346"/>
    </location>
</feature>
<dbReference type="EMBL" id="JAGIZA010000025">
    <property type="protein sequence ID" value="MBP0496028.1"/>
    <property type="molecule type" value="Genomic_DNA"/>
</dbReference>